<dbReference type="InterPro" id="IPR009057">
    <property type="entry name" value="Homeodomain-like_sf"/>
</dbReference>
<dbReference type="Pfam" id="PF00072">
    <property type="entry name" value="Response_reg"/>
    <property type="match status" value="1"/>
</dbReference>
<sequence>MDGEQRLMMEDAAEDKFPEGLRVLAVDNDCVCLMELDALLRRCKYNPTIVMDAKTALKMLRAGKEKFDLVITDVSMPDMDGFKLLEIIGLEMDLPVIMLSADSDKKSVMKGINHGACDYLVKPVHTNELKNIWQHVESRRYSEAISHVSGDDDDQGVQPGTAAKSIDGDDTDENRESTHTCTTQKKLRVAWTIELHKKFIEAINQIGLDRASPKKILELMNVGHLTRHHISSHLQKYKLYLKRVNSSPLGGAYERWNSSMNNLESFMHNHEHGRMGVSSGGIASWSPNHFGAEGHFGQHTNTQSSLCTVSLIHGGRRPGYLVPQTPNVRRFSGFADAPVNLHNRILNGIRTSGGGRPAQTNEYQVQPLESIFQYHTHMNAPSTRVVESTGNLHRGGTSLVPSQVNIPRINQLASYAMPSRPMLLQNQMSPLISNTTSVAGFNEQIVPLNIPINPSSIGMLNADISAPMAPPQFVNGESITTLVSGFSEQMAQFSIASNMGSDGMMLNGNSAPPVGRTSMEVTDMVNYARNSSTLSNHRTVGFGTMTHMHDAGDAASILHVQEGTIDQQALSDRLNGINALSSGDISNLINDDFIGEDATWMDNDTYVG</sequence>
<feature type="domain" description="Response regulatory" evidence="12">
    <location>
        <begin position="22"/>
        <end position="137"/>
    </location>
</feature>
<dbReference type="CDD" id="cd17584">
    <property type="entry name" value="REC_typeB_ARR-like"/>
    <property type="match status" value="1"/>
</dbReference>
<organism evidence="14 15">
    <name type="scientific">Hordeum vulgare subsp. vulgare</name>
    <name type="common">Domesticated barley</name>
    <dbReference type="NCBI Taxonomy" id="112509"/>
    <lineage>
        <taxon>Eukaryota</taxon>
        <taxon>Viridiplantae</taxon>
        <taxon>Streptophyta</taxon>
        <taxon>Embryophyta</taxon>
        <taxon>Tracheophyta</taxon>
        <taxon>Spermatophyta</taxon>
        <taxon>Magnoliopsida</taxon>
        <taxon>Liliopsida</taxon>
        <taxon>Poales</taxon>
        <taxon>Poaceae</taxon>
        <taxon>BOP clade</taxon>
        <taxon>Pooideae</taxon>
        <taxon>Triticodae</taxon>
        <taxon>Triticeae</taxon>
        <taxon>Hordeinae</taxon>
        <taxon>Hordeum</taxon>
    </lineage>
</organism>
<evidence type="ECO:0000256" key="11">
    <source>
        <dbReference type="SAM" id="MobiDB-lite"/>
    </source>
</evidence>
<evidence type="ECO:0000256" key="7">
    <source>
        <dbReference type="ARBA" id="ARBA00023163"/>
    </source>
</evidence>
<evidence type="ECO:0000259" key="12">
    <source>
        <dbReference type="PROSITE" id="PS50110"/>
    </source>
</evidence>
<evidence type="ECO:0000256" key="5">
    <source>
        <dbReference type="ARBA" id="ARBA00023125"/>
    </source>
</evidence>
<dbReference type="InterPro" id="IPR045279">
    <property type="entry name" value="ARR-like"/>
</dbReference>
<evidence type="ECO:0000256" key="1">
    <source>
        <dbReference type="ARBA" id="ARBA00004123"/>
    </source>
</evidence>
<dbReference type="InterPro" id="IPR017930">
    <property type="entry name" value="Myb_dom"/>
</dbReference>
<dbReference type="GeneID" id="123407304"/>
<dbReference type="GO" id="GO:0000160">
    <property type="term" value="P:phosphorelay signal transduction system"/>
    <property type="evidence" value="ECO:0007669"/>
    <property type="project" value="UniProtKB-KW"/>
</dbReference>
<dbReference type="Gene3D" id="1.10.10.60">
    <property type="entry name" value="Homeodomain-like"/>
    <property type="match status" value="1"/>
</dbReference>
<evidence type="ECO:0000256" key="9">
    <source>
        <dbReference type="PIRNR" id="PIRNR036392"/>
    </source>
</evidence>
<dbReference type="Gramene" id="HORVU.MOREX.r3.7HG0743510.1">
    <property type="protein sequence ID" value="HORVU.MOREX.r3.7HG0743510.1"/>
    <property type="gene ID" value="HORVU.MOREX.r3.7HG0743510"/>
</dbReference>
<dbReference type="InterPro" id="IPR001789">
    <property type="entry name" value="Sig_transdc_resp-reg_receiver"/>
</dbReference>
<dbReference type="Pfam" id="PF00249">
    <property type="entry name" value="Myb_DNA-binding"/>
    <property type="match status" value="1"/>
</dbReference>
<dbReference type="Gene3D" id="3.40.50.2300">
    <property type="match status" value="1"/>
</dbReference>
<evidence type="ECO:0000256" key="8">
    <source>
        <dbReference type="ARBA" id="ARBA00023242"/>
    </source>
</evidence>
<dbReference type="FunFam" id="1.10.10.60:FF:000007">
    <property type="entry name" value="Two-component response regulator"/>
    <property type="match status" value="1"/>
</dbReference>
<dbReference type="InterPro" id="IPR011006">
    <property type="entry name" value="CheY-like_superfamily"/>
</dbReference>
<dbReference type="InterPro" id="IPR006447">
    <property type="entry name" value="Myb_dom_plants"/>
</dbReference>
<evidence type="ECO:0000256" key="3">
    <source>
        <dbReference type="ARBA" id="ARBA00023012"/>
    </source>
</evidence>
<evidence type="ECO:0000256" key="4">
    <source>
        <dbReference type="ARBA" id="ARBA00023015"/>
    </source>
</evidence>
<evidence type="ECO:0000256" key="2">
    <source>
        <dbReference type="ARBA" id="ARBA00022553"/>
    </source>
</evidence>
<comment type="subcellular location">
    <subcellularLocation>
        <location evidence="1 9">Nucleus</location>
    </subcellularLocation>
</comment>
<dbReference type="PANTHER" id="PTHR43874">
    <property type="entry name" value="TWO-COMPONENT RESPONSE REGULATOR"/>
    <property type="match status" value="1"/>
</dbReference>
<evidence type="ECO:0000313" key="14">
    <source>
        <dbReference type="EnsemblPlants" id="HORVU.MOREX.r3.7HG0743510.1"/>
    </source>
</evidence>
<dbReference type="SUPFAM" id="SSF46689">
    <property type="entry name" value="Homeodomain-like"/>
    <property type="match status" value="1"/>
</dbReference>
<name>A0A8I7BK22_HORVV</name>
<dbReference type="PROSITE" id="PS50110">
    <property type="entry name" value="RESPONSE_REGULATORY"/>
    <property type="match status" value="1"/>
</dbReference>
<reference evidence="14" key="3">
    <citation type="submission" date="2022-01" db="UniProtKB">
        <authorList>
            <consortium name="EnsemblPlants"/>
        </authorList>
    </citation>
    <scope>IDENTIFICATION</scope>
    <source>
        <strain evidence="14">subsp. vulgare</strain>
    </source>
</reference>
<accession>A0A8I7BK22</accession>
<dbReference type="GO" id="GO:0005634">
    <property type="term" value="C:nucleus"/>
    <property type="evidence" value="ECO:0007669"/>
    <property type="project" value="UniProtKB-SubCell"/>
</dbReference>
<dbReference type="OrthoDB" id="60033at2759"/>
<keyword evidence="6 9" id="KW-0010">Activator</keyword>
<dbReference type="PIRSF" id="PIRSF036392">
    <property type="entry name" value="RR_ARR_type-B"/>
    <property type="match status" value="1"/>
</dbReference>
<evidence type="ECO:0000259" key="13">
    <source>
        <dbReference type="PROSITE" id="PS51294"/>
    </source>
</evidence>
<keyword evidence="15" id="KW-1185">Reference proteome</keyword>
<keyword evidence="4 9" id="KW-0805">Transcription regulation</keyword>
<dbReference type="SUPFAM" id="SSF52172">
    <property type="entry name" value="CheY-like"/>
    <property type="match status" value="1"/>
</dbReference>
<keyword evidence="7 9" id="KW-0804">Transcription</keyword>
<dbReference type="KEGG" id="hvg:123407304"/>
<dbReference type="GO" id="GO:0009736">
    <property type="term" value="P:cytokinin-activated signaling pathway"/>
    <property type="evidence" value="ECO:0007669"/>
    <property type="project" value="InterPro"/>
</dbReference>
<feature type="domain" description="HTH myb-type" evidence="13">
    <location>
        <begin position="183"/>
        <end position="242"/>
    </location>
</feature>
<evidence type="ECO:0000256" key="6">
    <source>
        <dbReference type="ARBA" id="ARBA00023159"/>
    </source>
</evidence>
<dbReference type="InterPro" id="IPR017053">
    <property type="entry name" value="Response_reg_B-typ_pln"/>
</dbReference>
<dbReference type="EnsemblPlants" id="HORVU.MOREX.r3.7HG0743510.1">
    <property type="protein sequence ID" value="HORVU.MOREX.r3.7HG0743510.1"/>
    <property type="gene ID" value="HORVU.MOREX.r3.7HG0743510"/>
</dbReference>
<dbReference type="GO" id="GO:0003700">
    <property type="term" value="F:DNA-binding transcription factor activity"/>
    <property type="evidence" value="ECO:0007669"/>
    <property type="project" value="UniProtKB-UniRule"/>
</dbReference>
<keyword evidence="5 9" id="KW-0238">DNA-binding</keyword>
<gene>
    <name evidence="14" type="primary">LOC123407304</name>
</gene>
<dbReference type="NCBIfam" id="TIGR01557">
    <property type="entry name" value="myb_SHAQKYF"/>
    <property type="match status" value="1"/>
</dbReference>
<dbReference type="AlphaFoldDB" id="A0A8I7BK22"/>
<dbReference type="Proteomes" id="UP000011116">
    <property type="component" value="Chromosome 7H"/>
</dbReference>
<keyword evidence="3 9" id="KW-0902">Two-component regulatory system</keyword>
<dbReference type="InterPro" id="IPR001005">
    <property type="entry name" value="SANT/Myb"/>
</dbReference>
<keyword evidence="8 9" id="KW-0539">Nucleus</keyword>
<evidence type="ECO:0000256" key="10">
    <source>
        <dbReference type="PROSITE-ProRule" id="PRU00169"/>
    </source>
</evidence>
<feature type="region of interest" description="Disordered" evidence="11">
    <location>
        <begin position="147"/>
        <end position="178"/>
    </location>
</feature>
<proteinExistence type="predicted"/>
<keyword evidence="2 10" id="KW-0597">Phosphoprotein</keyword>
<comment type="function">
    <text evidence="9">Transcriptional activator that binds specific DNA sequence.</text>
</comment>
<protein>
    <recommendedName>
        <fullName evidence="9">Two-component response regulator</fullName>
    </recommendedName>
</protein>
<dbReference type="PROSITE" id="PS51294">
    <property type="entry name" value="HTH_MYB"/>
    <property type="match status" value="1"/>
</dbReference>
<dbReference type="PANTHER" id="PTHR43874:SF183">
    <property type="entry name" value="TWO-COMPONENT RESPONSE REGULATOR"/>
    <property type="match status" value="1"/>
</dbReference>
<dbReference type="RefSeq" id="XP_044956343.1">
    <property type="nucleotide sequence ID" value="XM_045100408.1"/>
</dbReference>
<evidence type="ECO:0000313" key="15">
    <source>
        <dbReference type="Proteomes" id="UP000011116"/>
    </source>
</evidence>
<dbReference type="Gramene" id="HORVU.MOREX.r2.7HG0616500.1">
    <property type="protein sequence ID" value="HORVU.MOREX.r2.7HG0616500.1"/>
    <property type="gene ID" value="HORVU.MOREX.r2.7HG0616500"/>
</dbReference>
<feature type="modified residue" description="4-aspartylphosphate" evidence="10">
    <location>
        <position position="73"/>
    </location>
</feature>
<reference evidence="15" key="1">
    <citation type="journal article" date="2012" name="Nature">
        <title>A physical, genetic and functional sequence assembly of the barley genome.</title>
        <authorList>
            <consortium name="The International Barley Genome Sequencing Consortium"/>
            <person name="Mayer K.F."/>
            <person name="Waugh R."/>
            <person name="Brown J.W."/>
            <person name="Schulman A."/>
            <person name="Langridge P."/>
            <person name="Platzer M."/>
            <person name="Fincher G.B."/>
            <person name="Muehlbauer G.J."/>
            <person name="Sato K."/>
            <person name="Close T.J."/>
            <person name="Wise R.P."/>
            <person name="Stein N."/>
        </authorList>
    </citation>
    <scope>NUCLEOTIDE SEQUENCE [LARGE SCALE GENOMIC DNA]</scope>
    <source>
        <strain evidence="15">cv. Morex</strain>
    </source>
</reference>
<dbReference type="SMART" id="SM00448">
    <property type="entry name" value="REC"/>
    <property type="match status" value="1"/>
</dbReference>
<reference evidence="14" key="2">
    <citation type="submission" date="2020-10" db="EMBL/GenBank/DDBJ databases">
        <authorList>
            <person name="Scholz U."/>
            <person name="Mascher M."/>
            <person name="Fiebig A."/>
        </authorList>
    </citation>
    <scope>NUCLEOTIDE SEQUENCE [LARGE SCALE GENOMIC DNA]</scope>
    <source>
        <strain evidence="14">cv. Morex</strain>
    </source>
</reference>
<dbReference type="SMR" id="A0A8I7BK22"/>
<dbReference type="GO" id="GO:0003677">
    <property type="term" value="F:DNA binding"/>
    <property type="evidence" value="ECO:0007669"/>
    <property type="project" value="UniProtKB-KW"/>
</dbReference>